<comment type="caution">
    <text evidence="6">The sequence shown here is derived from an EMBL/GenBank/DDBJ whole genome shotgun (WGS) entry which is preliminary data.</text>
</comment>
<keyword evidence="7" id="KW-1185">Reference proteome</keyword>
<keyword evidence="4" id="KW-0732">Signal</keyword>
<dbReference type="PANTHER" id="PTHR12272">
    <property type="entry name" value="DEADENYLATION COMPLEX SUBUNIT PAN3"/>
    <property type="match status" value="1"/>
</dbReference>
<dbReference type="EMBL" id="KZ308284">
    <property type="protein sequence ID" value="KAG8226483.1"/>
    <property type="molecule type" value="Genomic_DNA"/>
</dbReference>
<feature type="domain" description="Protein kinase" evidence="5">
    <location>
        <begin position="363"/>
        <end position="617"/>
    </location>
</feature>
<keyword evidence="2" id="KW-0175">Coiled coil</keyword>
<dbReference type="PANTHER" id="PTHR12272:SF11">
    <property type="entry name" value="PAN2-PAN3 DEADENYLATION COMPLEX SUBUNIT PAN3"/>
    <property type="match status" value="1"/>
</dbReference>
<evidence type="ECO:0000256" key="1">
    <source>
        <dbReference type="ARBA" id="ARBA00022664"/>
    </source>
</evidence>
<feature type="compositionally biased region" description="Low complexity" evidence="3">
    <location>
        <begin position="101"/>
        <end position="113"/>
    </location>
</feature>
<name>A0A8K0K5Q3_LADFU</name>
<dbReference type="Gene3D" id="1.10.510.10">
    <property type="entry name" value="Transferase(Phosphotransferase) domain 1"/>
    <property type="match status" value="1"/>
</dbReference>
<dbReference type="GO" id="GO:0000932">
    <property type="term" value="C:P-body"/>
    <property type="evidence" value="ECO:0007669"/>
    <property type="project" value="TreeGrafter"/>
</dbReference>
<feature type="compositionally biased region" description="Basic residues" evidence="3">
    <location>
        <begin position="356"/>
        <end position="367"/>
    </location>
</feature>
<dbReference type="GO" id="GO:0006397">
    <property type="term" value="P:mRNA processing"/>
    <property type="evidence" value="ECO:0007669"/>
    <property type="project" value="UniProtKB-KW"/>
</dbReference>
<dbReference type="GO" id="GO:0031251">
    <property type="term" value="C:PAN complex"/>
    <property type="evidence" value="ECO:0007669"/>
    <property type="project" value="InterPro"/>
</dbReference>
<feature type="compositionally biased region" description="Low complexity" evidence="3">
    <location>
        <begin position="562"/>
        <end position="582"/>
    </location>
</feature>
<dbReference type="Proteomes" id="UP000792457">
    <property type="component" value="Unassembled WGS sequence"/>
</dbReference>
<feature type="region of interest" description="Disordered" evidence="3">
    <location>
        <begin position="356"/>
        <end position="375"/>
    </location>
</feature>
<proteinExistence type="predicted"/>
<dbReference type="SUPFAM" id="SSF56112">
    <property type="entry name" value="Protein kinase-like (PK-like)"/>
    <property type="match status" value="1"/>
</dbReference>
<feature type="compositionally biased region" description="Low complexity" evidence="3">
    <location>
        <begin position="241"/>
        <end position="260"/>
    </location>
</feature>
<dbReference type="GO" id="GO:0004672">
    <property type="term" value="F:protein kinase activity"/>
    <property type="evidence" value="ECO:0007669"/>
    <property type="project" value="InterPro"/>
</dbReference>
<sequence length="617" mass="65284">MGKFCIIWAVIISTSSVTQCQGFSLFQVVTSGLSLGTGHSPPSPSPAYFPASNFLGSFPGLAASASSNSGSRHRVGAQASPSPLPTSPLHSLAGFGGNEAGSSSTGLTSSPLHPHNPRTSPSSSPGRVRCSPTHNMPGTLEDKTPMEMPMAMPTYQENVGGTTYFYPAPGDSSALHHLHHPLQAPHCPGTVPPVTTGPSVVFSAFRVYPGPPSHLGTGHTSSSPRSSPPLVPPSPSPRPSSPTSTAPAISSGPSPSGPTLRPLPAPPPVSSWFLVAEELRADTLRRHALTLAQPDPERFPDLPAEVDNYHDLCPLEALNTGNTMMGLAAGQPPGHIGHAPGLHHRHPIHHSLHTHPRLSHHHHHHKTSSSLGYPTSTYKATHSKTGIRYCLKRIHGFRLSSAKCMLLVDMWKRLQHPNVVQLREVFSTKAFGDHSMVFVFDFHAGAESLLEKHFSQPEALNGFVDAFSSDPSAPRPYSHHKNTLLRQHSNLLPESLIWNYIIQITSAVRVVHGAGLALRGALESHRVLVCGKTRLRLAGCGIPDVLATFDPSSVPSPPSPPSSVSTGTSSPVAGGASTGSSTLSSVPSAQASSAYLTMVPHYQVCAVVFNVSMTTLF</sequence>
<reference evidence="6" key="1">
    <citation type="submission" date="2013-04" db="EMBL/GenBank/DDBJ databases">
        <authorList>
            <person name="Qu J."/>
            <person name="Murali S.C."/>
            <person name="Bandaranaike D."/>
            <person name="Bellair M."/>
            <person name="Blankenburg K."/>
            <person name="Chao H."/>
            <person name="Dinh H."/>
            <person name="Doddapaneni H."/>
            <person name="Downs B."/>
            <person name="Dugan-Rocha S."/>
            <person name="Elkadiri S."/>
            <person name="Gnanaolivu R.D."/>
            <person name="Hernandez B."/>
            <person name="Javaid M."/>
            <person name="Jayaseelan J.C."/>
            <person name="Lee S."/>
            <person name="Li M."/>
            <person name="Ming W."/>
            <person name="Munidasa M."/>
            <person name="Muniz J."/>
            <person name="Nguyen L."/>
            <person name="Ongeri F."/>
            <person name="Osuji N."/>
            <person name="Pu L.-L."/>
            <person name="Puazo M."/>
            <person name="Qu C."/>
            <person name="Quiroz J."/>
            <person name="Raj R."/>
            <person name="Weissenberger G."/>
            <person name="Xin Y."/>
            <person name="Zou X."/>
            <person name="Han Y."/>
            <person name="Richards S."/>
            <person name="Worley K."/>
            <person name="Muzny D."/>
            <person name="Gibbs R."/>
        </authorList>
    </citation>
    <scope>NUCLEOTIDE SEQUENCE</scope>
    <source>
        <strain evidence="6">Sampled in the wild</strain>
    </source>
</reference>
<evidence type="ECO:0000313" key="6">
    <source>
        <dbReference type="EMBL" id="KAG8226483.1"/>
    </source>
</evidence>
<dbReference type="InterPro" id="IPR000719">
    <property type="entry name" value="Prot_kinase_dom"/>
</dbReference>
<dbReference type="PROSITE" id="PS50011">
    <property type="entry name" value="PROTEIN_KINASE_DOM"/>
    <property type="match status" value="1"/>
</dbReference>
<dbReference type="AlphaFoldDB" id="A0A8K0K5Q3"/>
<evidence type="ECO:0000259" key="5">
    <source>
        <dbReference type="PROSITE" id="PS50011"/>
    </source>
</evidence>
<feature type="chain" id="PRO_5035428326" description="Protein kinase domain-containing protein" evidence="4">
    <location>
        <begin position="21"/>
        <end position="617"/>
    </location>
</feature>
<dbReference type="GO" id="GO:0008143">
    <property type="term" value="F:poly(A) binding"/>
    <property type="evidence" value="ECO:0007669"/>
    <property type="project" value="TreeGrafter"/>
</dbReference>
<dbReference type="GO" id="GO:0005524">
    <property type="term" value="F:ATP binding"/>
    <property type="evidence" value="ECO:0007669"/>
    <property type="project" value="InterPro"/>
</dbReference>
<accession>A0A8K0K5Q3</accession>
<dbReference type="OrthoDB" id="204958at2759"/>
<feature type="compositionally biased region" description="Pro residues" evidence="3">
    <location>
        <begin position="226"/>
        <end position="240"/>
    </location>
</feature>
<organism evidence="6 7">
    <name type="scientific">Ladona fulva</name>
    <name type="common">Scarce chaser dragonfly</name>
    <name type="synonym">Libellula fulva</name>
    <dbReference type="NCBI Taxonomy" id="123851"/>
    <lineage>
        <taxon>Eukaryota</taxon>
        <taxon>Metazoa</taxon>
        <taxon>Ecdysozoa</taxon>
        <taxon>Arthropoda</taxon>
        <taxon>Hexapoda</taxon>
        <taxon>Insecta</taxon>
        <taxon>Pterygota</taxon>
        <taxon>Palaeoptera</taxon>
        <taxon>Odonata</taxon>
        <taxon>Epiprocta</taxon>
        <taxon>Anisoptera</taxon>
        <taxon>Libelluloidea</taxon>
        <taxon>Libellulidae</taxon>
        <taxon>Ladona</taxon>
    </lineage>
</organism>
<evidence type="ECO:0000256" key="2">
    <source>
        <dbReference type="ARBA" id="ARBA00023054"/>
    </source>
</evidence>
<feature type="region of interest" description="Disordered" evidence="3">
    <location>
        <begin position="65"/>
        <end position="147"/>
    </location>
</feature>
<evidence type="ECO:0000256" key="4">
    <source>
        <dbReference type="SAM" id="SignalP"/>
    </source>
</evidence>
<protein>
    <recommendedName>
        <fullName evidence="5">Protein kinase domain-containing protein</fullName>
    </recommendedName>
</protein>
<dbReference type="GO" id="GO:0000289">
    <property type="term" value="P:nuclear-transcribed mRNA poly(A) tail shortening"/>
    <property type="evidence" value="ECO:0007669"/>
    <property type="project" value="InterPro"/>
</dbReference>
<feature type="region of interest" description="Disordered" evidence="3">
    <location>
        <begin position="212"/>
        <end position="264"/>
    </location>
</feature>
<dbReference type="InterPro" id="IPR030844">
    <property type="entry name" value="PAN3"/>
</dbReference>
<feature type="signal peptide" evidence="4">
    <location>
        <begin position="1"/>
        <end position="20"/>
    </location>
</feature>
<keyword evidence="1" id="KW-0507">mRNA processing</keyword>
<dbReference type="InterPro" id="IPR011009">
    <property type="entry name" value="Kinase-like_dom_sf"/>
</dbReference>
<reference evidence="6" key="2">
    <citation type="submission" date="2017-10" db="EMBL/GenBank/DDBJ databases">
        <title>Ladona fulva Genome sequencing and assembly.</title>
        <authorList>
            <person name="Murali S."/>
            <person name="Richards S."/>
            <person name="Bandaranaike D."/>
            <person name="Bellair M."/>
            <person name="Blankenburg K."/>
            <person name="Chao H."/>
            <person name="Dinh H."/>
            <person name="Doddapaneni H."/>
            <person name="Dugan-Rocha S."/>
            <person name="Elkadiri S."/>
            <person name="Gnanaolivu R."/>
            <person name="Hernandez B."/>
            <person name="Skinner E."/>
            <person name="Javaid M."/>
            <person name="Lee S."/>
            <person name="Li M."/>
            <person name="Ming W."/>
            <person name="Munidasa M."/>
            <person name="Muniz J."/>
            <person name="Nguyen L."/>
            <person name="Hughes D."/>
            <person name="Osuji N."/>
            <person name="Pu L.-L."/>
            <person name="Puazo M."/>
            <person name="Qu C."/>
            <person name="Quiroz J."/>
            <person name="Raj R."/>
            <person name="Weissenberger G."/>
            <person name="Xin Y."/>
            <person name="Zou X."/>
            <person name="Han Y."/>
            <person name="Worley K."/>
            <person name="Muzny D."/>
            <person name="Gibbs R."/>
        </authorList>
    </citation>
    <scope>NUCLEOTIDE SEQUENCE</scope>
    <source>
        <strain evidence="6">Sampled in the wild</strain>
    </source>
</reference>
<evidence type="ECO:0000313" key="7">
    <source>
        <dbReference type="Proteomes" id="UP000792457"/>
    </source>
</evidence>
<gene>
    <name evidence="6" type="ORF">J437_LFUL007365</name>
</gene>
<feature type="region of interest" description="Disordered" evidence="3">
    <location>
        <begin position="551"/>
        <end position="582"/>
    </location>
</feature>
<evidence type="ECO:0000256" key="3">
    <source>
        <dbReference type="SAM" id="MobiDB-lite"/>
    </source>
</evidence>